<evidence type="ECO:0000313" key="2">
    <source>
        <dbReference type="Proteomes" id="UP000217790"/>
    </source>
</evidence>
<dbReference type="OrthoDB" id="3247165at2759"/>
<organism evidence="1 2">
    <name type="scientific">Armillaria gallica</name>
    <name type="common">Bulbous honey fungus</name>
    <name type="synonym">Armillaria bulbosa</name>
    <dbReference type="NCBI Taxonomy" id="47427"/>
    <lineage>
        <taxon>Eukaryota</taxon>
        <taxon>Fungi</taxon>
        <taxon>Dikarya</taxon>
        <taxon>Basidiomycota</taxon>
        <taxon>Agaricomycotina</taxon>
        <taxon>Agaricomycetes</taxon>
        <taxon>Agaricomycetidae</taxon>
        <taxon>Agaricales</taxon>
        <taxon>Marasmiineae</taxon>
        <taxon>Physalacriaceae</taxon>
        <taxon>Armillaria</taxon>
    </lineage>
</organism>
<name>A0A2H3DLV1_ARMGA</name>
<evidence type="ECO:0000313" key="1">
    <source>
        <dbReference type="EMBL" id="PBK96185.1"/>
    </source>
</evidence>
<proteinExistence type="predicted"/>
<protein>
    <submittedName>
        <fullName evidence="1">Uncharacterized protein</fullName>
    </submittedName>
</protein>
<gene>
    <name evidence="1" type="ORF">ARMGADRAFT_925059</name>
</gene>
<dbReference type="AlphaFoldDB" id="A0A2H3DLV1"/>
<dbReference type="EMBL" id="KZ293651">
    <property type="protein sequence ID" value="PBK96185.1"/>
    <property type="molecule type" value="Genomic_DNA"/>
</dbReference>
<keyword evidence="2" id="KW-1185">Reference proteome</keyword>
<dbReference type="Proteomes" id="UP000217790">
    <property type="component" value="Unassembled WGS sequence"/>
</dbReference>
<dbReference type="STRING" id="47427.A0A2H3DLV1"/>
<reference evidence="2" key="1">
    <citation type="journal article" date="2017" name="Nat. Ecol. Evol.">
        <title>Genome expansion and lineage-specific genetic innovations in the forest pathogenic fungi Armillaria.</title>
        <authorList>
            <person name="Sipos G."/>
            <person name="Prasanna A.N."/>
            <person name="Walter M.C."/>
            <person name="O'Connor E."/>
            <person name="Balint B."/>
            <person name="Krizsan K."/>
            <person name="Kiss B."/>
            <person name="Hess J."/>
            <person name="Varga T."/>
            <person name="Slot J."/>
            <person name="Riley R."/>
            <person name="Boka B."/>
            <person name="Rigling D."/>
            <person name="Barry K."/>
            <person name="Lee J."/>
            <person name="Mihaltcheva S."/>
            <person name="LaButti K."/>
            <person name="Lipzen A."/>
            <person name="Waldron R."/>
            <person name="Moloney N.M."/>
            <person name="Sperisen C."/>
            <person name="Kredics L."/>
            <person name="Vagvoelgyi C."/>
            <person name="Patrignani A."/>
            <person name="Fitzpatrick D."/>
            <person name="Nagy I."/>
            <person name="Doyle S."/>
            <person name="Anderson J.B."/>
            <person name="Grigoriev I.V."/>
            <person name="Gueldener U."/>
            <person name="Muensterkoetter M."/>
            <person name="Nagy L.G."/>
        </authorList>
    </citation>
    <scope>NUCLEOTIDE SEQUENCE [LARGE SCALE GENOMIC DNA]</scope>
    <source>
        <strain evidence="2">Ar21-2</strain>
    </source>
</reference>
<accession>A0A2H3DLV1</accession>
<dbReference type="InParanoid" id="A0A2H3DLV1"/>
<sequence length="76" mass="8509">MGTLNNCHSHQSYYTALSLTVTAAGTLIHITDNQHKKIQGGCSGFLWQKFRELELLDNITTQQYHGLMPITIMGDT</sequence>